<accession>A0AAW4X7V7</accession>
<sequence length="53" mass="6188">MSKIIKEKLTVKSIDKDNGAIKELEKRNISVFEMIDNYQDEVKIDNNAHKPQK</sequence>
<reference evidence="1" key="1">
    <citation type="submission" date="2021-10" db="EMBL/GenBank/DDBJ databases">
        <title>Evolutionary history and lifestyle of the vertebrate symbiont Limosilactobacillus reuteri.</title>
        <authorList>
            <person name="Zheng J."/>
            <person name="Li F."/>
            <person name="Gaenzle M."/>
            <person name="Walter J."/>
        </authorList>
    </citation>
    <scope>NUCLEOTIDE SEQUENCE</scope>
    <source>
        <strain evidence="1">GQ_1_3_1</strain>
    </source>
</reference>
<organism evidence="1 2">
    <name type="scientific">Limosilactobacillus reuteri</name>
    <name type="common">Lactobacillus reuteri</name>
    <dbReference type="NCBI Taxonomy" id="1598"/>
    <lineage>
        <taxon>Bacteria</taxon>
        <taxon>Bacillati</taxon>
        <taxon>Bacillota</taxon>
        <taxon>Bacilli</taxon>
        <taxon>Lactobacillales</taxon>
        <taxon>Lactobacillaceae</taxon>
        <taxon>Limosilactobacillus</taxon>
    </lineage>
</organism>
<dbReference type="AlphaFoldDB" id="A0AAW4X7V7"/>
<comment type="caution">
    <text evidence="1">The sequence shown here is derived from an EMBL/GenBank/DDBJ whole genome shotgun (WGS) entry which is preliminary data.</text>
</comment>
<protein>
    <submittedName>
        <fullName evidence="1">Uncharacterized protein</fullName>
    </submittedName>
</protein>
<evidence type="ECO:0000313" key="1">
    <source>
        <dbReference type="EMBL" id="MCC4478532.1"/>
    </source>
</evidence>
<dbReference type="Proteomes" id="UP001198026">
    <property type="component" value="Unassembled WGS sequence"/>
</dbReference>
<dbReference type="EMBL" id="JAJGWB010000153">
    <property type="protein sequence ID" value="MCC4478532.1"/>
    <property type="molecule type" value="Genomic_DNA"/>
</dbReference>
<name>A0AAW4X7V7_LIMRT</name>
<gene>
    <name evidence="1" type="ORF">LMB76_09980</name>
</gene>
<dbReference type="RefSeq" id="WP_228340970.1">
    <property type="nucleotide sequence ID" value="NZ_JAJGWA010000147.1"/>
</dbReference>
<evidence type="ECO:0000313" key="2">
    <source>
        <dbReference type="Proteomes" id="UP001198026"/>
    </source>
</evidence>
<proteinExistence type="predicted"/>